<feature type="compositionally biased region" description="Low complexity" evidence="1">
    <location>
        <begin position="199"/>
        <end position="210"/>
    </location>
</feature>
<feature type="compositionally biased region" description="Pro residues" evidence="1">
    <location>
        <begin position="186"/>
        <end position="198"/>
    </location>
</feature>
<evidence type="ECO:0008006" key="5">
    <source>
        <dbReference type="Google" id="ProtNLM"/>
    </source>
</evidence>
<evidence type="ECO:0000313" key="3">
    <source>
        <dbReference type="EMBL" id="KAE9159706.1"/>
    </source>
</evidence>
<evidence type="ECO:0000256" key="1">
    <source>
        <dbReference type="SAM" id="MobiDB-lite"/>
    </source>
</evidence>
<feature type="region of interest" description="Disordered" evidence="1">
    <location>
        <begin position="260"/>
        <end position="280"/>
    </location>
</feature>
<dbReference type="AlphaFoldDB" id="A0A6G0M935"/>
<evidence type="ECO:0000256" key="2">
    <source>
        <dbReference type="SAM" id="SignalP"/>
    </source>
</evidence>
<feature type="region of interest" description="Disordered" evidence="1">
    <location>
        <begin position="91"/>
        <end position="110"/>
    </location>
</feature>
<feature type="signal peptide" evidence="2">
    <location>
        <begin position="1"/>
        <end position="29"/>
    </location>
</feature>
<feature type="chain" id="PRO_5026216209" description="RxLR effector protein" evidence="2">
    <location>
        <begin position="30"/>
        <end position="280"/>
    </location>
</feature>
<organism evidence="3 4">
    <name type="scientific">Phytophthora fragariae</name>
    <dbReference type="NCBI Taxonomy" id="53985"/>
    <lineage>
        <taxon>Eukaryota</taxon>
        <taxon>Sar</taxon>
        <taxon>Stramenopiles</taxon>
        <taxon>Oomycota</taxon>
        <taxon>Peronosporomycetes</taxon>
        <taxon>Peronosporales</taxon>
        <taxon>Peronosporaceae</taxon>
        <taxon>Phytophthora</taxon>
    </lineage>
</organism>
<name>A0A6G0M935_9STRA</name>
<accession>A0A6G0M935</accession>
<keyword evidence="2" id="KW-0732">Signal</keyword>
<reference evidence="3 4" key="1">
    <citation type="submission" date="2018-09" db="EMBL/GenBank/DDBJ databases">
        <title>Genomic investigation of the strawberry pathogen Phytophthora fragariae indicates pathogenicity is determined by transcriptional variation in three key races.</title>
        <authorList>
            <person name="Adams T.M."/>
            <person name="Armitage A.D."/>
            <person name="Sobczyk M.K."/>
            <person name="Bates H.J."/>
            <person name="Dunwell J.M."/>
            <person name="Nellist C.F."/>
            <person name="Harrison R.J."/>
        </authorList>
    </citation>
    <scope>NUCLEOTIDE SEQUENCE [LARGE SCALE GENOMIC DNA]</scope>
    <source>
        <strain evidence="3 4">BC-23</strain>
    </source>
</reference>
<protein>
    <recommendedName>
        <fullName evidence="5">RxLR effector protein</fullName>
    </recommendedName>
</protein>
<evidence type="ECO:0000313" key="4">
    <source>
        <dbReference type="Proteomes" id="UP000476176"/>
    </source>
</evidence>
<feature type="region of interest" description="Disordered" evidence="1">
    <location>
        <begin position="168"/>
        <end position="241"/>
    </location>
</feature>
<proteinExistence type="predicted"/>
<comment type="caution">
    <text evidence="3">The sequence shown here is derived from an EMBL/GenBank/DDBJ whole genome shotgun (WGS) entry which is preliminary data.</text>
</comment>
<dbReference type="Proteomes" id="UP000476176">
    <property type="component" value="Unassembled WGS sequence"/>
</dbReference>
<dbReference type="EMBL" id="QXGC01007830">
    <property type="protein sequence ID" value="KAE9159706.1"/>
    <property type="molecule type" value="Genomic_DNA"/>
</dbReference>
<sequence>MRGPRSVGTLRCSAPSLLLVSGVLSPASAMPCPSSFPPEVVRSLPSSPSLPQSPSLLPETALSLPLLATPSILPSPPPILAQSLCPSRPPSCFPSSRPGAASPYAHPQPWVDAEDDHPLRLPSFGVQAAAGCWLPPAPLPPPLPAVFSPRASVAGRWATVCRPLTNRRLHPTRRAAHSQPSLAQAPPSPPSVSIPPPHSSSASAPRLPSLLPRPPCRRRLRSPSPARRPRFLPPPPNLSGSSLSEVVLASVSCPPLLVLRPAPETRHRPPRLLYRAGTRS</sequence>
<gene>
    <name evidence="3" type="ORF">PF004_g31440</name>
</gene>